<evidence type="ECO:0000313" key="4">
    <source>
        <dbReference type="Proteomes" id="UP000004208"/>
    </source>
</evidence>
<dbReference type="RefSeq" id="WP_005286177.1">
    <property type="nucleotide sequence ID" value="NZ_CM000961.1"/>
</dbReference>
<dbReference type="SUPFAM" id="SSF52540">
    <property type="entry name" value="P-loop containing nucleoside triphosphate hydrolases"/>
    <property type="match status" value="1"/>
</dbReference>
<evidence type="ECO:0000259" key="2">
    <source>
        <dbReference type="Pfam" id="PF09848"/>
    </source>
</evidence>
<evidence type="ECO:0000259" key="1">
    <source>
        <dbReference type="Pfam" id="PF01541"/>
    </source>
</evidence>
<accession>D7WAD1</accession>
<feature type="domain" description="Schlafen group 3-like DNA/RNA helicase" evidence="2">
    <location>
        <begin position="244"/>
        <end position="611"/>
    </location>
</feature>
<proteinExistence type="predicted"/>
<dbReference type="AlphaFoldDB" id="D7WAD1"/>
<comment type="caution">
    <text evidence="3">The sequence shown here is derived from an EMBL/GenBank/DDBJ whole genome shotgun (WGS) entry which is preliminary data.</text>
</comment>
<dbReference type="InterPro" id="IPR027417">
    <property type="entry name" value="P-loop_NTPase"/>
</dbReference>
<dbReference type="EMBL" id="ACLJ02000001">
    <property type="protein sequence ID" value="EFK54812.1"/>
    <property type="molecule type" value="Genomic_DNA"/>
</dbReference>
<keyword evidence="4" id="KW-1185">Reference proteome</keyword>
<feature type="domain" description="GIY-YIG" evidence="1">
    <location>
        <begin position="43"/>
        <end position="83"/>
    </location>
</feature>
<dbReference type="STRING" id="585529.HMPREF0291_10070"/>
<sequence>MQLKGNQKAVVKSFRYDVDSLEDFIAEAGRSEEMRQLLLKYPTVYVIYQNTAGSYQVYVGETNNIAQRTRTHLESDPDKIDLTVTELDAAIRPKEENEPEALKPSKWNEFRDRDSTIIVIGHTLFNKSLTLDIEDRLMLYLSSVEGVKGAESVQLTNARRNIQTDYFTREYVDDTFRSIWRKLRKHDDVLFPLERLIQESALFKASPFHRLNEQQVDAKVKILDAIDHALTPNEFEREKMRSEFILVQGGAGTGKTVLLSSIFYDLIQERAGATELGEQLDFSAYLLVNHDEQVTVYEQIAEKLGIHDRKRPHVMKPTRFITTHQKNNTRANVVLIDEAHLLWTQGKQSYRGKHMLKDILELADVVVAVFDPQQVLAGNQYWTTEQLEELRARAGEENTINLTQQMRIDSAGPAEDWIRAIVDDGKVRPLPLNDHYEIDIFESPEELHRAVKSKADPGNESEVQKGLSRLIATYDWKFSSGKTRPENSDTWDVTIGDFRLPWNNQGNYSRAEKAVSWAERQTTVDEVGSIFTVQGFDLNYAGVILGPSVKFRNGEIVFDSSASKNPNVVSKRTMIVDDEVKKLDVSEELLRNQLNVLLTRGVRGMGIYAVDAELREALLQAQHGQSDFTGDRV</sequence>
<dbReference type="Proteomes" id="UP000004208">
    <property type="component" value="Unassembled WGS sequence"/>
</dbReference>
<dbReference type="HOGENOM" id="CLU_009521_1_0_11"/>
<dbReference type="Gene3D" id="3.40.50.300">
    <property type="entry name" value="P-loop containing nucleotide triphosphate hydrolases"/>
    <property type="match status" value="1"/>
</dbReference>
<evidence type="ECO:0008006" key="5">
    <source>
        <dbReference type="Google" id="ProtNLM"/>
    </source>
</evidence>
<dbReference type="CDD" id="cd10439">
    <property type="entry name" value="GIY-YIG_COG3410"/>
    <property type="match status" value="1"/>
</dbReference>
<gene>
    <name evidence="3" type="ORF">HMPREF0291_10070</name>
</gene>
<evidence type="ECO:0000313" key="3">
    <source>
        <dbReference type="EMBL" id="EFK54812.1"/>
    </source>
</evidence>
<name>D7WAD1_9CORY</name>
<dbReference type="eggNOG" id="COG3410">
    <property type="taxonomic scope" value="Bacteria"/>
</dbReference>
<dbReference type="InterPro" id="IPR018647">
    <property type="entry name" value="SLFN_3-like_DNA/RNA_helicase"/>
</dbReference>
<protein>
    <recommendedName>
        <fullName evidence="5">GIY-YIG domain-containing protein</fullName>
    </recommendedName>
</protein>
<dbReference type="Pfam" id="PF09848">
    <property type="entry name" value="SLFN-g3_helicase"/>
    <property type="match status" value="1"/>
</dbReference>
<organism evidence="3 4">
    <name type="scientific">Corynebacterium genitalium ATCC 33030</name>
    <dbReference type="NCBI Taxonomy" id="585529"/>
    <lineage>
        <taxon>Bacteria</taxon>
        <taxon>Bacillati</taxon>
        <taxon>Actinomycetota</taxon>
        <taxon>Actinomycetes</taxon>
        <taxon>Mycobacteriales</taxon>
        <taxon>Corynebacteriaceae</taxon>
        <taxon>Corynebacterium</taxon>
    </lineage>
</organism>
<dbReference type="InterPro" id="IPR000305">
    <property type="entry name" value="GIY-YIG_endonuc"/>
</dbReference>
<dbReference type="Pfam" id="PF01541">
    <property type="entry name" value="GIY-YIG"/>
    <property type="match status" value="1"/>
</dbReference>
<reference evidence="3" key="1">
    <citation type="submission" date="2010-06" db="EMBL/GenBank/DDBJ databases">
        <authorList>
            <person name="Muzny D."/>
            <person name="Qin X."/>
            <person name="Buhay C."/>
            <person name="Dugan-Rocha S."/>
            <person name="Ding Y."/>
            <person name="Chen G."/>
            <person name="Hawes A."/>
            <person name="Holder M."/>
            <person name="Jhangiani S."/>
            <person name="Johnson A."/>
            <person name="Khan Z."/>
            <person name="Li Z."/>
            <person name="Liu W."/>
            <person name="Liu X."/>
            <person name="Perez L."/>
            <person name="Shen H."/>
            <person name="Wang Q."/>
            <person name="Watt J."/>
            <person name="Xi L."/>
            <person name="Xin Y."/>
            <person name="Zhou J."/>
            <person name="Deng J."/>
            <person name="Jiang H."/>
            <person name="Liu Y."/>
            <person name="Qu J."/>
            <person name="Song X.-Z."/>
            <person name="Zhang L."/>
            <person name="Villasana D."/>
            <person name="Johnson A."/>
            <person name="Liu J."/>
            <person name="Liyanage D."/>
            <person name="Lorensuhewa L."/>
            <person name="Robinson T."/>
            <person name="Song A."/>
            <person name="Song B.-B."/>
            <person name="Dinh H."/>
            <person name="Thornton R."/>
            <person name="Coyle M."/>
            <person name="Francisco L."/>
            <person name="Jackson L."/>
            <person name="Javaid M."/>
            <person name="Korchina V."/>
            <person name="Kovar C."/>
            <person name="Mata R."/>
            <person name="Mathew T."/>
            <person name="Ngo R."/>
            <person name="Nguyen L."/>
            <person name="Nguyen N."/>
            <person name="Okwuonu G."/>
            <person name="Ongeri F."/>
            <person name="Pham C."/>
            <person name="Simmons D."/>
            <person name="Wilczek-Boney K."/>
            <person name="Hale W."/>
            <person name="Jakkamsetti A."/>
            <person name="Pham P."/>
            <person name="Ruth R."/>
            <person name="San Lucas F."/>
            <person name="Warren J."/>
            <person name="Zhang J."/>
            <person name="Zhao Z."/>
            <person name="Zhou C."/>
            <person name="Zhu D."/>
            <person name="Lee S."/>
            <person name="Bess C."/>
            <person name="Blankenburg K."/>
            <person name="Forbes L."/>
            <person name="Fu Q."/>
            <person name="Gubbala S."/>
            <person name="Hirani K."/>
            <person name="Jayaseelan J.C."/>
            <person name="Lara F."/>
            <person name="Munidasa M."/>
            <person name="Palculict T."/>
            <person name="Patil S."/>
            <person name="Pu L.-L."/>
            <person name="Saada N."/>
            <person name="Tang L."/>
            <person name="Weissenberger G."/>
            <person name="Zhu Y."/>
            <person name="Hemphill L."/>
            <person name="Shang Y."/>
            <person name="Youmans B."/>
            <person name="Ayvaz T."/>
            <person name="Ross M."/>
            <person name="Santibanez J."/>
            <person name="Aqrawi P."/>
            <person name="Gross S."/>
            <person name="Joshi V."/>
            <person name="Fowler G."/>
            <person name="Nazareth L."/>
            <person name="Reid J."/>
            <person name="Worley K."/>
            <person name="Petrosino J."/>
            <person name="Highlander S."/>
            <person name="Gibbs R."/>
        </authorList>
    </citation>
    <scope>NUCLEOTIDE SEQUENCE [LARGE SCALE GENOMIC DNA]</scope>
    <source>
        <strain evidence="3">ATCC 33030</strain>
    </source>
</reference>
<dbReference type="OrthoDB" id="3193269at2"/>